<dbReference type="EMBL" id="CP002048">
    <property type="protein sequence ID" value="ADI02224.1"/>
    <property type="molecule type" value="Genomic_DNA"/>
</dbReference>
<reference evidence="1 2" key="2">
    <citation type="journal article" date="2010" name="Stand. Genomic Sci.">
        <title>Complete genome sequence of Syntrophothermus lipocalidus type strain (TGB-C1).</title>
        <authorList>
            <person name="Djao O.D."/>
            <person name="Zhang X."/>
            <person name="Lucas S."/>
            <person name="Lapidus A."/>
            <person name="Del Rio T.G."/>
            <person name="Nolan M."/>
            <person name="Tice H."/>
            <person name="Cheng J.F."/>
            <person name="Han C."/>
            <person name="Tapia R."/>
            <person name="Goodwin L."/>
            <person name="Pitluck S."/>
            <person name="Liolios K."/>
            <person name="Ivanova N."/>
            <person name="Mavromatis K."/>
            <person name="Mikhailova N."/>
            <person name="Ovchinnikova G."/>
            <person name="Pati A."/>
            <person name="Brambilla E."/>
            <person name="Chen A."/>
            <person name="Palaniappan K."/>
            <person name="Land M."/>
            <person name="Hauser L."/>
            <person name="Chang Y.J."/>
            <person name="Jeffries C.D."/>
            <person name="Rohde M."/>
            <person name="Sikorski J."/>
            <person name="Spring S."/>
            <person name="Goker M."/>
            <person name="Detter J.C."/>
            <person name="Woyke T."/>
            <person name="Bristow J."/>
            <person name="Eisen J.A."/>
            <person name="Markowitz V."/>
            <person name="Hugenholtz P."/>
            <person name="Kyrpides N.C."/>
            <person name="Klenk H.P."/>
        </authorList>
    </citation>
    <scope>NUCLEOTIDE SEQUENCE [LARGE SCALE GENOMIC DNA]</scope>
    <source>
        <strain evidence="2">DSM 12680 / TGB-C1</strain>
    </source>
</reference>
<dbReference type="HOGENOM" id="CLU_097790_1_1_9"/>
<dbReference type="eggNOG" id="COG5423">
    <property type="taxonomic scope" value="Bacteria"/>
</dbReference>
<dbReference type="OrthoDB" id="5420534at2"/>
<gene>
    <name evidence="1" type="ordered locus">Slip_1461</name>
</gene>
<evidence type="ECO:0000313" key="1">
    <source>
        <dbReference type="EMBL" id="ADI02224.1"/>
    </source>
</evidence>
<organism evidence="1 2">
    <name type="scientific">Syntrophothermus lipocalidus (strain DSM 12680 / TGB-C1)</name>
    <dbReference type="NCBI Taxonomy" id="643648"/>
    <lineage>
        <taxon>Bacteria</taxon>
        <taxon>Bacillati</taxon>
        <taxon>Bacillota</taxon>
        <taxon>Clostridia</taxon>
        <taxon>Eubacteriales</taxon>
        <taxon>Syntrophomonadaceae</taxon>
        <taxon>Syntrophothermus</taxon>
    </lineage>
</organism>
<proteinExistence type="predicted"/>
<accession>D7CND9</accession>
<dbReference type="STRING" id="643648.Slip_1461"/>
<evidence type="ECO:0000313" key="2">
    <source>
        <dbReference type="Proteomes" id="UP000000378"/>
    </source>
</evidence>
<dbReference type="Proteomes" id="UP000000378">
    <property type="component" value="Chromosome"/>
</dbReference>
<dbReference type="AlphaFoldDB" id="D7CND9"/>
<evidence type="ECO:0008006" key="3">
    <source>
        <dbReference type="Google" id="ProtNLM"/>
    </source>
</evidence>
<dbReference type="Pfam" id="PF10050">
    <property type="entry name" value="DUF2284"/>
    <property type="match status" value="1"/>
</dbReference>
<dbReference type="RefSeq" id="WP_013175626.1">
    <property type="nucleotide sequence ID" value="NC_014220.1"/>
</dbReference>
<reference evidence="2" key="1">
    <citation type="journal article" date="2010" name="Stand. Genomic Sci.">
        <title>Complete genome sequence of Syntrophothermus lipocalidus type strain (TGB-C1T).</title>
        <authorList>
            <consortium name="US DOE Joint Genome Institute (JGI-PGF)"/>
            <person name="Djao O."/>
            <person name="Zhang X."/>
            <person name="Lucas S."/>
            <person name="Lapidus A."/>
            <person name="Glavina Del Rio T."/>
            <person name="Nolan M."/>
            <person name="Tice H."/>
            <person name="Cheng J."/>
            <person name="Han C."/>
            <person name="Tapia R."/>
            <person name="Goodwin L."/>
            <person name="Pitluck S."/>
            <person name="Liolios K."/>
            <person name="Ivanova N."/>
            <person name="Mavromatis K."/>
            <person name="Mikhailova N."/>
            <person name="Ovchinnikova G."/>
            <person name="Pati A."/>
            <person name="Brambilla E."/>
            <person name="Chen A."/>
            <person name="Palaniappan K."/>
            <person name="Land M."/>
            <person name="Hauser L."/>
            <person name="Chang Y."/>
            <person name="Jeffries C."/>
            <person name="Rohde M."/>
            <person name="Sikorski J."/>
            <person name="Spring S."/>
            <person name="Goker M."/>
            <person name="Detter J."/>
            <person name="Woyke T."/>
            <person name="Bristow J."/>
            <person name="Eisen J."/>
            <person name="Markowitz V."/>
            <person name="Hugenholtz P."/>
            <person name="Kyrpides N."/>
            <person name="Klenk H."/>
        </authorList>
    </citation>
    <scope>NUCLEOTIDE SEQUENCE [LARGE SCALE GENOMIC DNA]</scope>
    <source>
        <strain evidence="2">DSM 12680 / TGB-C1</strain>
    </source>
</reference>
<dbReference type="KEGG" id="slp:Slip_1461"/>
<keyword evidence="2" id="KW-1185">Reference proteome</keyword>
<dbReference type="InterPro" id="IPR019271">
    <property type="entry name" value="DUF2284_metal-binding"/>
</dbReference>
<name>D7CND9_SYNLT</name>
<sequence>MYDEKETKLSSIERVLQDHGGHVARIPAREIVVDPRVRLKCLVPVCDSYNRGLMCPPNLPMVNEFQEALRLYNIALLVQYRQFFVPERERHYADVFGGARKLHFMINLGEKEAFRLGFRFAAGLIGGACHLCDECVGIASGKPCRHPFEARPSMEAMGIDVVATAEKAGLSLRFPVSDEVVWNGLLLID</sequence>
<protein>
    <recommendedName>
        <fullName evidence="3">Metal-binding protein-like protein</fullName>
    </recommendedName>
</protein>